<dbReference type="RefSeq" id="WP_205459814.1">
    <property type="nucleotide sequence ID" value="NZ_JAFHKK010000029.1"/>
</dbReference>
<reference evidence="6" key="2">
    <citation type="submission" date="2021-02" db="EMBL/GenBank/DDBJ databases">
        <title>Sulfurospirillum tamanensis sp. nov.</title>
        <authorList>
            <person name="Merkel A.Y."/>
        </authorList>
    </citation>
    <scope>NUCLEOTIDE SEQUENCE [LARGE SCALE GENOMIC DNA]</scope>
    <source>
        <strain evidence="6">T05b</strain>
    </source>
</reference>
<feature type="domain" description="CagE TrbE VirB component of type IV transporter system central" evidence="4">
    <location>
        <begin position="169"/>
        <end position="364"/>
    </location>
</feature>
<dbReference type="Proteomes" id="UP000703590">
    <property type="component" value="Unassembled WGS sequence"/>
</dbReference>
<keyword evidence="2" id="KW-0547">Nucleotide-binding</keyword>
<evidence type="ECO:0000256" key="1">
    <source>
        <dbReference type="ARBA" id="ARBA00006512"/>
    </source>
</evidence>
<evidence type="ECO:0000256" key="2">
    <source>
        <dbReference type="ARBA" id="ARBA00022741"/>
    </source>
</evidence>
<reference evidence="5 6" key="3">
    <citation type="submission" date="2021-02" db="EMBL/GenBank/DDBJ databases">
        <authorList>
            <person name="Merkel A.Y."/>
        </authorList>
    </citation>
    <scope>NUCLEOTIDE SEQUENCE [LARGE SCALE GENOMIC DNA]</scope>
    <source>
        <strain evidence="5 6">T05b</strain>
    </source>
</reference>
<evidence type="ECO:0000259" key="4">
    <source>
        <dbReference type="Pfam" id="PF03135"/>
    </source>
</evidence>
<evidence type="ECO:0000256" key="3">
    <source>
        <dbReference type="ARBA" id="ARBA00022840"/>
    </source>
</evidence>
<keyword evidence="3" id="KW-0067">ATP-binding</keyword>
<comment type="caution">
    <text evidence="5">The sequence shown here is derived from an EMBL/GenBank/DDBJ whole genome shotgun (WGS) entry which is preliminary data.</text>
</comment>
<keyword evidence="6" id="KW-1185">Reference proteome</keyword>
<evidence type="ECO:0000313" key="6">
    <source>
        <dbReference type="Proteomes" id="UP000703590"/>
    </source>
</evidence>
<organism evidence="5 6">
    <name type="scientific">Sulfurospirillum tamanense</name>
    <dbReference type="NCBI Taxonomy" id="2813362"/>
    <lineage>
        <taxon>Bacteria</taxon>
        <taxon>Pseudomonadati</taxon>
        <taxon>Campylobacterota</taxon>
        <taxon>Epsilonproteobacteria</taxon>
        <taxon>Campylobacterales</taxon>
        <taxon>Sulfurospirillaceae</taxon>
        <taxon>Sulfurospirillum</taxon>
    </lineage>
</organism>
<proteinExistence type="inferred from homology"/>
<sequence length="758" mass="87163">MNLWHRLLESSRGILHNMSEETNIIGKFDEHIILTKDGNLSTLLQLQGVSYSSYSLDEQERFLNTRNTFFKSIPPTFSISVFQKRQPISFSSSTDLTNLYAKEIMEKWEADREVFETKYYVCLTTKANSLATKLEKKRASLTSSKQVVSNFDYLKNQTEEVVKEIKSNLKEYGVYQLKADEALSFFASYANMEETTVGLKSGLLQDHYISANVSFKKDYIKHEGAKETYTRFLSVKAYDTEQINSDLTKNLLSIRKSLMVCEQLQNISKDKALSKIKDKIRLSNDIVQGELSALYQLVESDRETMVYYSLSVMVNASSLGELEQLCIDIKQLFGRYGIVAVIENINLKPLYFSFFPAKDRLNSRKRIITSMNVSTLNFFEKDVVGFEKNSWGHAPLSVFQTPTGALHFFNLHHSPSQNALGHTIIIAEAGSGKTTFVSFLMACMEKYGILRLGLDKLKGMYCMCNYLDGKYGDMDTMQLNPFSLKPDAENMAFLENFLFRMGEIKDTDHAEIQAVRDTLEQLYGMNATATLTDFIESLPKLEGLAQRYLRYQDSIFDNEQCLLDFQNTMNVLGMDTILKDQKLSGLTAFYVFHKLKRIAEEKQKGFFVFIDELKDYINNQEMSKLILERILEARKSNGVMTVAVQNIDFFVNLENRDSFLDGFAHYIIFPTKSQESLKKLKEQLALNEAELEFLRSTDPKKHHVLFKNRKSQESIVLDISLKRLGEHLGVFDSSIQSVQRMQHLIEENPQTWRKEFLG</sequence>
<dbReference type="EMBL" id="JAFHKK010000029">
    <property type="protein sequence ID" value="MBN2965268.1"/>
    <property type="molecule type" value="Genomic_DNA"/>
</dbReference>
<reference evidence="5 6" key="1">
    <citation type="submission" date="2021-02" db="EMBL/GenBank/DDBJ databases">
        <title>Sulfurospirillum tamanensis sp. nov.</title>
        <authorList>
            <person name="Frolova A."/>
            <person name="Merkel A."/>
            <person name="Slobodkin A."/>
        </authorList>
    </citation>
    <scope>NUCLEOTIDE SEQUENCE [LARGE SCALE GENOMIC DNA]</scope>
    <source>
        <strain evidence="5 6">T05b</strain>
    </source>
</reference>
<accession>A0ABS2WUD4</accession>
<dbReference type="InterPro" id="IPR051162">
    <property type="entry name" value="T4SS_component"/>
</dbReference>
<dbReference type="Pfam" id="PF03135">
    <property type="entry name" value="CagE_TrbE_VirB"/>
    <property type="match status" value="1"/>
</dbReference>
<dbReference type="InterPro" id="IPR027417">
    <property type="entry name" value="P-loop_NTPase"/>
</dbReference>
<gene>
    <name evidence="5" type="ORF">JWV37_10785</name>
</gene>
<dbReference type="InterPro" id="IPR018145">
    <property type="entry name" value="CagE_TrbE_VirB_cntrl_dom"/>
</dbReference>
<name>A0ABS2WUD4_9BACT</name>
<dbReference type="PANTHER" id="PTHR30121:SF12">
    <property type="entry name" value="TYPE IV SECRETION SYSTEM PROTEIN CAGE"/>
    <property type="match status" value="1"/>
</dbReference>
<comment type="similarity">
    <text evidence="1">Belongs to the TrbE/VirB4 family.</text>
</comment>
<protein>
    <recommendedName>
        <fullName evidence="4">CagE TrbE VirB component of type IV transporter system central domain-containing protein</fullName>
    </recommendedName>
</protein>
<dbReference type="PANTHER" id="PTHR30121">
    <property type="entry name" value="UNCHARACTERIZED PROTEIN YJGR-RELATED"/>
    <property type="match status" value="1"/>
</dbReference>
<dbReference type="SUPFAM" id="SSF52540">
    <property type="entry name" value="P-loop containing nucleoside triphosphate hydrolases"/>
    <property type="match status" value="1"/>
</dbReference>
<dbReference type="Gene3D" id="3.40.50.300">
    <property type="entry name" value="P-loop containing nucleotide triphosphate hydrolases"/>
    <property type="match status" value="1"/>
</dbReference>
<evidence type="ECO:0000313" key="5">
    <source>
        <dbReference type="EMBL" id="MBN2965268.1"/>
    </source>
</evidence>